<keyword evidence="4 5" id="KW-0274">FAD</keyword>
<accession>A0A7I7Q1T3</accession>
<dbReference type="KEGG" id="msto:MSTO_05200"/>
<name>A0A7I7Q1T3_9MYCO</name>
<feature type="binding site" evidence="5">
    <location>
        <position position="86"/>
    </location>
    <ligand>
        <name>FAD</name>
        <dbReference type="ChEBI" id="CHEBI:57692"/>
    </ligand>
</feature>
<keyword evidence="3" id="KW-0285">Flavoprotein</keyword>
<dbReference type="GO" id="GO:0050660">
    <property type="term" value="F:flavin adenine dinucleotide binding"/>
    <property type="evidence" value="ECO:0007669"/>
    <property type="project" value="InterPro"/>
</dbReference>
<protein>
    <submittedName>
        <fullName evidence="7">Alcohol dehydrogenase</fullName>
    </submittedName>
</protein>
<dbReference type="Pfam" id="PF05199">
    <property type="entry name" value="GMC_oxred_C"/>
    <property type="match status" value="1"/>
</dbReference>
<comment type="similarity">
    <text evidence="2">Belongs to the GMC oxidoreductase family.</text>
</comment>
<sequence>MSPVAEFDFIIVGAGSAGCLLANRLSAKPDRRVLLIEAGGRDNWFWIKVPVGYLYTIANPRTDWCFTTEVDPGLAGRSIHYARGRVIGGCSSINAMIHMRGQASDYDLWARATGDERWLWGGPDSPGETLAIYKELEDYFGGADEWHGAGGEIRVERPRVRWKILDTWQAAAAEVGIFPIDEFNRGVNAGSAYFHVNQRRGRRWSMADAFLHPIADRPNLTVYTQTQALQLLMDDQVHEDQRRGAWTTAQQRITGLRLLRDGQVVDVRARREVILSAGAIGSPHLMQVSGLGPAGLLAQHQVPVVVDLPGVGENLQDHLQIRTIYRIRGTPTVNTLYRNWISRAGMGLQYLLLRSGPMTMPPSTLGAFAKSDPALESADLEWHAQPLSLPKFGEPLHPFGAITPSVCNLRPTSRGHVCMASADPLTYPKIFCNYLSTDADRQIAVRGLRMTRQIMAAPALAGYDPQELLPGTQLVSDEDLQRAAGELGTTIFHPVGTCAMGAFDAHGRPPRYSTPTAACIASRAFEWSMRRLCPPSFPATPTRRSCSSQSVQRGRSWAKSVSANHQSACTPGRFARAIRGHSRMVTVRYPFGNATAFRLAQLYR</sequence>
<evidence type="ECO:0000313" key="7">
    <source>
        <dbReference type="EMBL" id="BBY20315.1"/>
    </source>
</evidence>
<dbReference type="InterPro" id="IPR000172">
    <property type="entry name" value="GMC_OxRdtase_N"/>
</dbReference>
<keyword evidence="8" id="KW-1185">Reference proteome</keyword>
<evidence type="ECO:0000313" key="8">
    <source>
        <dbReference type="Proteomes" id="UP000467130"/>
    </source>
</evidence>
<dbReference type="Pfam" id="PF00732">
    <property type="entry name" value="GMC_oxred_N"/>
    <property type="match status" value="1"/>
</dbReference>
<dbReference type="Proteomes" id="UP000467130">
    <property type="component" value="Chromosome"/>
</dbReference>
<reference evidence="7 8" key="1">
    <citation type="journal article" date="2019" name="Emerg. Microbes Infect.">
        <title>Comprehensive subspecies identification of 175 nontuberculous mycobacteria species based on 7547 genomic profiles.</title>
        <authorList>
            <person name="Matsumoto Y."/>
            <person name="Kinjo T."/>
            <person name="Motooka D."/>
            <person name="Nabeya D."/>
            <person name="Jung N."/>
            <person name="Uechi K."/>
            <person name="Horii T."/>
            <person name="Iida T."/>
            <person name="Fujita J."/>
            <person name="Nakamura S."/>
        </authorList>
    </citation>
    <scope>NUCLEOTIDE SEQUENCE [LARGE SCALE GENOMIC DNA]</scope>
    <source>
        <strain evidence="7 8">JCM 17783</strain>
    </source>
</reference>
<dbReference type="AlphaFoldDB" id="A0A7I7Q1T3"/>
<dbReference type="Gene3D" id="3.30.560.10">
    <property type="entry name" value="Glucose Oxidase, domain 3"/>
    <property type="match status" value="1"/>
</dbReference>
<gene>
    <name evidence="7" type="ORF">MSTO_05200</name>
</gene>
<dbReference type="InterPro" id="IPR007867">
    <property type="entry name" value="GMC_OxRtase_C"/>
</dbReference>
<dbReference type="PIRSF" id="PIRSF000137">
    <property type="entry name" value="Alcohol_oxidase"/>
    <property type="match status" value="1"/>
</dbReference>
<dbReference type="PANTHER" id="PTHR11552:SF147">
    <property type="entry name" value="CHOLINE DEHYDROGENASE, MITOCHONDRIAL"/>
    <property type="match status" value="1"/>
</dbReference>
<feature type="domain" description="Glucose-methanol-choline oxidoreductase N-terminal" evidence="6">
    <location>
        <begin position="278"/>
        <end position="292"/>
    </location>
</feature>
<dbReference type="PROSITE" id="PS00624">
    <property type="entry name" value="GMC_OXRED_2"/>
    <property type="match status" value="1"/>
</dbReference>
<dbReference type="EMBL" id="AP022587">
    <property type="protein sequence ID" value="BBY20315.1"/>
    <property type="molecule type" value="Genomic_DNA"/>
</dbReference>
<evidence type="ECO:0000256" key="3">
    <source>
        <dbReference type="ARBA" id="ARBA00022630"/>
    </source>
</evidence>
<evidence type="ECO:0000259" key="6">
    <source>
        <dbReference type="PROSITE" id="PS00624"/>
    </source>
</evidence>
<evidence type="ECO:0000256" key="4">
    <source>
        <dbReference type="ARBA" id="ARBA00022827"/>
    </source>
</evidence>
<dbReference type="SUPFAM" id="SSF51905">
    <property type="entry name" value="FAD/NAD(P)-binding domain"/>
    <property type="match status" value="1"/>
</dbReference>
<proteinExistence type="inferred from homology"/>
<dbReference type="GO" id="GO:0016614">
    <property type="term" value="F:oxidoreductase activity, acting on CH-OH group of donors"/>
    <property type="evidence" value="ECO:0007669"/>
    <property type="project" value="InterPro"/>
</dbReference>
<dbReference type="SUPFAM" id="SSF54373">
    <property type="entry name" value="FAD-linked reductases, C-terminal domain"/>
    <property type="match status" value="1"/>
</dbReference>
<evidence type="ECO:0000256" key="2">
    <source>
        <dbReference type="ARBA" id="ARBA00010790"/>
    </source>
</evidence>
<evidence type="ECO:0000256" key="5">
    <source>
        <dbReference type="PIRSR" id="PIRSR000137-2"/>
    </source>
</evidence>
<comment type="cofactor">
    <cofactor evidence="1 5">
        <name>FAD</name>
        <dbReference type="ChEBI" id="CHEBI:57692"/>
    </cofactor>
</comment>
<dbReference type="InterPro" id="IPR012132">
    <property type="entry name" value="GMC_OxRdtase"/>
</dbReference>
<dbReference type="Gene3D" id="3.50.50.60">
    <property type="entry name" value="FAD/NAD(P)-binding domain"/>
    <property type="match status" value="1"/>
</dbReference>
<organism evidence="7 8">
    <name type="scientific">Mycobacterium stomatepiae</name>
    <dbReference type="NCBI Taxonomy" id="470076"/>
    <lineage>
        <taxon>Bacteria</taxon>
        <taxon>Bacillati</taxon>
        <taxon>Actinomycetota</taxon>
        <taxon>Actinomycetes</taxon>
        <taxon>Mycobacteriales</taxon>
        <taxon>Mycobacteriaceae</taxon>
        <taxon>Mycobacterium</taxon>
        <taxon>Mycobacterium simiae complex</taxon>
    </lineage>
</organism>
<evidence type="ECO:0000256" key="1">
    <source>
        <dbReference type="ARBA" id="ARBA00001974"/>
    </source>
</evidence>
<dbReference type="InterPro" id="IPR036188">
    <property type="entry name" value="FAD/NAD-bd_sf"/>
</dbReference>
<dbReference type="PANTHER" id="PTHR11552">
    <property type="entry name" value="GLUCOSE-METHANOL-CHOLINE GMC OXIDOREDUCTASE"/>
    <property type="match status" value="1"/>
</dbReference>